<feature type="transmembrane region" description="Helical" evidence="3">
    <location>
        <begin position="67"/>
        <end position="87"/>
    </location>
</feature>
<dbReference type="SUPFAM" id="SSF101912">
    <property type="entry name" value="Sema domain"/>
    <property type="match status" value="1"/>
</dbReference>
<gene>
    <name evidence="5" type="ORF">ODALV1_LOCUS6462</name>
</gene>
<protein>
    <recommendedName>
        <fullName evidence="4">Sema domain-containing protein</fullName>
    </recommendedName>
</protein>
<keyword evidence="6" id="KW-1185">Reference proteome</keyword>
<comment type="caution">
    <text evidence="5">The sequence shown here is derived from an EMBL/GenBank/DDBJ whole genome shotgun (WGS) entry which is preliminary data.</text>
</comment>
<evidence type="ECO:0000256" key="3">
    <source>
        <dbReference type="SAM" id="Phobius"/>
    </source>
</evidence>
<proteinExistence type="predicted"/>
<keyword evidence="3" id="KW-0812">Transmembrane</keyword>
<dbReference type="PANTHER" id="PTHR11036">
    <property type="entry name" value="SEMAPHORIN"/>
    <property type="match status" value="1"/>
</dbReference>
<organism evidence="5 6">
    <name type="scientific">Orchesella dallaii</name>
    <dbReference type="NCBI Taxonomy" id="48710"/>
    <lineage>
        <taxon>Eukaryota</taxon>
        <taxon>Metazoa</taxon>
        <taxon>Ecdysozoa</taxon>
        <taxon>Arthropoda</taxon>
        <taxon>Hexapoda</taxon>
        <taxon>Collembola</taxon>
        <taxon>Entomobryomorpha</taxon>
        <taxon>Entomobryoidea</taxon>
        <taxon>Orchesellidae</taxon>
        <taxon>Orchesellinae</taxon>
        <taxon>Orchesella</taxon>
    </lineage>
</organism>
<dbReference type="Gene3D" id="3.30.1680.10">
    <property type="entry name" value="ligand-binding face of the semaphorins, domain 2"/>
    <property type="match status" value="1"/>
</dbReference>
<feature type="compositionally biased region" description="Low complexity" evidence="2">
    <location>
        <begin position="766"/>
        <end position="777"/>
    </location>
</feature>
<comment type="caution">
    <text evidence="1">Lacks conserved residue(s) required for the propagation of feature annotation.</text>
</comment>
<evidence type="ECO:0000256" key="1">
    <source>
        <dbReference type="PROSITE-ProRule" id="PRU00352"/>
    </source>
</evidence>
<dbReference type="Gene3D" id="2.130.10.10">
    <property type="entry name" value="YVTN repeat-like/Quinoprotein amine dehydrogenase"/>
    <property type="match status" value="1"/>
</dbReference>
<dbReference type="InterPro" id="IPR027231">
    <property type="entry name" value="Semaphorin"/>
</dbReference>
<evidence type="ECO:0000256" key="2">
    <source>
        <dbReference type="SAM" id="MobiDB-lite"/>
    </source>
</evidence>
<dbReference type="InterPro" id="IPR015943">
    <property type="entry name" value="WD40/YVTN_repeat-like_dom_sf"/>
</dbReference>
<name>A0ABP1Q6G7_9HEXA</name>
<evidence type="ECO:0000259" key="4">
    <source>
        <dbReference type="PROSITE" id="PS51004"/>
    </source>
</evidence>
<evidence type="ECO:0000313" key="5">
    <source>
        <dbReference type="EMBL" id="CAL8086511.1"/>
    </source>
</evidence>
<sequence>MKTMDLIRDDADDGKSLNEVFKLTTCVNNSRIKMCCRKLHFPFVGSCSENDSSISYKSHRRRSDSGLIALCIILLVFVASITAELSIRSVETVREFSCGKRYYRTFHQDASREVLYIGAMDRVFKVNLSDISRMDCKKDAIILNPSGPTSCISKGKSEDFDCRNHIRVIQGMGDGNRLYICGTNAHNPKDLVINWNLTPLPRQTFVPGIGEGVARCPYDPNDNSTAVWVEHGNPDNLPGLYSGTTAEFTKADTVIFRTDLYNATTHEKRHNFKRTLKYDSIWLDKPNFVGSFDIGEYVYFFFREPAVEYMNCGKNIFSRVARVCKKDRGGKNILVNNWVTYLKARLNCSIPGDYPFYFNEIQSVYKVPGDDSRIYAVFTTVGSGFRGSAVCAFSLSSIESVFRGKFKEQATSSSSWLPVLNSKVPQPRPGECVNDTQALPDNVVNFIRSHPIMDEAVPQEHGKPLFFMQDITFTKVVVEEISISNPRNPGQSKTFTVLFAASNEGKIYKIVQWKDVDGRMRSELVDVLEGTYPEPIRTMEISVEFSSLYVGSDYRVRQIPTDSCGARYDNCVRCVRDPYCGWDTENGLCKPYTAGLLQSVGGNDTICNCRRCSPTKLIQATWGQSLYLQCAVNVPGHISSNSIASQPYVWYHFPTSTQGDNGEARAIKFSSEKYVLAADRGIVILSTTETDAGRWQLRYEDGDVSLQLCSYNVTINIQKCSAPTEAPEFQKVYAEWCHEFQKYKRAMQLWQQKQEQCGSKKRGIASDSSSNDYNTNDIYPSNNIPYG</sequence>
<dbReference type="PANTHER" id="PTHR11036:SF90">
    <property type="entry name" value="SEMAPHORIN 2B, ISOFORM D-RELATED"/>
    <property type="match status" value="1"/>
</dbReference>
<dbReference type="PROSITE" id="PS51004">
    <property type="entry name" value="SEMA"/>
    <property type="match status" value="1"/>
</dbReference>
<dbReference type="Proteomes" id="UP001642540">
    <property type="component" value="Unassembled WGS sequence"/>
</dbReference>
<accession>A0ABP1Q6G7</accession>
<dbReference type="InterPro" id="IPR001627">
    <property type="entry name" value="Semap_dom"/>
</dbReference>
<feature type="region of interest" description="Disordered" evidence="2">
    <location>
        <begin position="761"/>
        <end position="787"/>
    </location>
</feature>
<dbReference type="SMART" id="SM00630">
    <property type="entry name" value="Sema"/>
    <property type="match status" value="1"/>
</dbReference>
<keyword evidence="3" id="KW-1133">Transmembrane helix</keyword>
<feature type="domain" description="Sema" evidence="4">
    <location>
        <begin position="77"/>
        <end position="561"/>
    </location>
</feature>
<keyword evidence="3" id="KW-0472">Membrane</keyword>
<reference evidence="5 6" key="1">
    <citation type="submission" date="2024-08" db="EMBL/GenBank/DDBJ databases">
        <authorList>
            <person name="Cucini C."/>
            <person name="Frati F."/>
        </authorList>
    </citation>
    <scope>NUCLEOTIDE SEQUENCE [LARGE SCALE GENOMIC DNA]</scope>
</reference>
<dbReference type="InterPro" id="IPR036352">
    <property type="entry name" value="Semap_dom_sf"/>
</dbReference>
<dbReference type="Pfam" id="PF01403">
    <property type="entry name" value="Sema"/>
    <property type="match status" value="1"/>
</dbReference>
<feature type="compositionally biased region" description="Polar residues" evidence="2">
    <location>
        <begin position="778"/>
        <end position="787"/>
    </location>
</feature>
<evidence type="ECO:0000313" key="6">
    <source>
        <dbReference type="Proteomes" id="UP001642540"/>
    </source>
</evidence>
<dbReference type="EMBL" id="CAXLJM020000020">
    <property type="protein sequence ID" value="CAL8086511.1"/>
    <property type="molecule type" value="Genomic_DNA"/>
</dbReference>